<feature type="transmembrane region" description="Helical" evidence="1">
    <location>
        <begin position="7"/>
        <end position="31"/>
    </location>
</feature>
<keyword evidence="1" id="KW-1133">Transmembrane helix</keyword>
<accession>A0A844ZZS5</accession>
<dbReference type="InterPro" id="IPR005625">
    <property type="entry name" value="PepSY-ass_TM"/>
</dbReference>
<sequence>MRRFARWHIWLGWLVGLPIVMWTVSGLVMIIQPIESVRGSDRRLELPPVAADGLVLPQLTGPVRSVTLQNFVDGAGWIVVEDDGGRYRYSASDGSLYNPVGETAAREIAQATFTGDAALEGMTYFPADEVPRDFRNPVNVWQARFADDTNLYINAQTGEVQAVRTGWWRIYDFFWGLHIMDLETRDLEGQAPFNHWVLVVFAALSVAGSLIGCTLMFRRRKAKLAVTGP</sequence>
<organism evidence="3 4">
    <name type="scientific">Aurantiacibacter arachoides</name>
    <dbReference type="NCBI Taxonomy" id="1850444"/>
    <lineage>
        <taxon>Bacteria</taxon>
        <taxon>Pseudomonadati</taxon>
        <taxon>Pseudomonadota</taxon>
        <taxon>Alphaproteobacteria</taxon>
        <taxon>Sphingomonadales</taxon>
        <taxon>Erythrobacteraceae</taxon>
        <taxon>Aurantiacibacter</taxon>
    </lineage>
</organism>
<name>A0A844ZZS5_9SPHN</name>
<reference evidence="3 4" key="1">
    <citation type="submission" date="2019-12" db="EMBL/GenBank/DDBJ databases">
        <title>Genomic-based taxomic classification of the family Erythrobacteraceae.</title>
        <authorList>
            <person name="Xu L."/>
        </authorList>
    </citation>
    <scope>NUCLEOTIDE SEQUENCE [LARGE SCALE GENOMIC DNA]</scope>
    <source>
        <strain evidence="3 4">RC4-10-4</strain>
    </source>
</reference>
<evidence type="ECO:0000259" key="2">
    <source>
        <dbReference type="Pfam" id="PF03413"/>
    </source>
</evidence>
<protein>
    <recommendedName>
        <fullName evidence="2">PepSY domain-containing protein</fullName>
    </recommendedName>
</protein>
<dbReference type="InterPro" id="IPR025711">
    <property type="entry name" value="PepSY"/>
</dbReference>
<evidence type="ECO:0000313" key="3">
    <source>
        <dbReference type="EMBL" id="MXO92750.1"/>
    </source>
</evidence>
<comment type="caution">
    <text evidence="3">The sequence shown here is derived from an EMBL/GenBank/DDBJ whole genome shotgun (WGS) entry which is preliminary data.</text>
</comment>
<dbReference type="Proteomes" id="UP000460626">
    <property type="component" value="Unassembled WGS sequence"/>
</dbReference>
<feature type="domain" description="PepSY" evidence="2">
    <location>
        <begin position="102"/>
        <end position="163"/>
    </location>
</feature>
<dbReference type="OrthoDB" id="9806195at2"/>
<evidence type="ECO:0000313" key="4">
    <source>
        <dbReference type="Proteomes" id="UP000460626"/>
    </source>
</evidence>
<keyword evidence="4" id="KW-1185">Reference proteome</keyword>
<gene>
    <name evidence="3" type="ORF">GRI62_03895</name>
</gene>
<dbReference type="RefSeq" id="WP_131453749.1">
    <property type="nucleotide sequence ID" value="NZ_WTYH01000001.1"/>
</dbReference>
<dbReference type="AlphaFoldDB" id="A0A844ZZS5"/>
<dbReference type="Pfam" id="PF03413">
    <property type="entry name" value="PepSY"/>
    <property type="match status" value="1"/>
</dbReference>
<evidence type="ECO:0000256" key="1">
    <source>
        <dbReference type="SAM" id="Phobius"/>
    </source>
</evidence>
<feature type="transmembrane region" description="Helical" evidence="1">
    <location>
        <begin position="196"/>
        <end position="217"/>
    </location>
</feature>
<proteinExistence type="predicted"/>
<dbReference type="Pfam" id="PF03929">
    <property type="entry name" value="PepSY_TM"/>
    <property type="match status" value="1"/>
</dbReference>
<keyword evidence="1" id="KW-0472">Membrane</keyword>
<dbReference type="EMBL" id="WTYH01000001">
    <property type="protein sequence ID" value="MXO92750.1"/>
    <property type="molecule type" value="Genomic_DNA"/>
</dbReference>
<keyword evidence="1" id="KW-0812">Transmembrane</keyword>